<keyword evidence="10" id="KW-1185">Reference proteome</keyword>
<reference evidence="9 10" key="1">
    <citation type="submission" date="2019-07" db="EMBL/GenBank/DDBJ databases">
        <title>Luteimonas sp. YD-1 nov., isolated from acidic soil.</title>
        <authorList>
            <person name="Zhou J."/>
        </authorList>
    </citation>
    <scope>NUCLEOTIDE SEQUENCE [LARGE SCALE GENOMIC DNA]</scope>
    <source>
        <strain evidence="9 10">YD-1</strain>
    </source>
</reference>
<evidence type="ECO:0000256" key="7">
    <source>
        <dbReference type="PIRSR" id="PIRSR005096-2"/>
    </source>
</evidence>
<dbReference type="Pfam" id="PF01263">
    <property type="entry name" value="Aldose_epim"/>
    <property type="match status" value="1"/>
</dbReference>
<evidence type="ECO:0000256" key="5">
    <source>
        <dbReference type="PIRNR" id="PIRNR005096"/>
    </source>
</evidence>
<evidence type="ECO:0000256" key="8">
    <source>
        <dbReference type="PIRSR" id="PIRSR005096-3"/>
    </source>
</evidence>
<keyword evidence="3 5" id="KW-0413">Isomerase</keyword>
<evidence type="ECO:0000256" key="2">
    <source>
        <dbReference type="ARBA" id="ARBA00006206"/>
    </source>
</evidence>
<dbReference type="InterPro" id="IPR011013">
    <property type="entry name" value="Gal_mutarotase_sf_dom"/>
</dbReference>
<dbReference type="GO" id="GO:0006006">
    <property type="term" value="P:glucose metabolic process"/>
    <property type="evidence" value="ECO:0007669"/>
    <property type="project" value="TreeGrafter"/>
</dbReference>
<dbReference type="GO" id="GO:0033499">
    <property type="term" value="P:galactose catabolic process via UDP-galactose, Leloir pathway"/>
    <property type="evidence" value="ECO:0007669"/>
    <property type="project" value="TreeGrafter"/>
</dbReference>
<comment type="catalytic activity">
    <reaction evidence="5">
        <text>alpha-D-glucose = beta-D-glucose</text>
        <dbReference type="Rhea" id="RHEA:10264"/>
        <dbReference type="ChEBI" id="CHEBI:15903"/>
        <dbReference type="ChEBI" id="CHEBI:17925"/>
        <dbReference type="EC" id="5.1.3.3"/>
    </reaction>
</comment>
<evidence type="ECO:0000256" key="3">
    <source>
        <dbReference type="ARBA" id="ARBA00023235"/>
    </source>
</evidence>
<dbReference type="UniPathway" id="UPA00242"/>
<dbReference type="SUPFAM" id="SSF74650">
    <property type="entry name" value="Galactose mutarotase-like"/>
    <property type="match status" value="1"/>
</dbReference>
<dbReference type="GO" id="GO:0030246">
    <property type="term" value="F:carbohydrate binding"/>
    <property type="evidence" value="ECO:0007669"/>
    <property type="project" value="InterPro"/>
</dbReference>
<dbReference type="GO" id="GO:0005737">
    <property type="term" value="C:cytoplasm"/>
    <property type="evidence" value="ECO:0007669"/>
    <property type="project" value="TreeGrafter"/>
</dbReference>
<dbReference type="CDD" id="cd09019">
    <property type="entry name" value="galactose_mutarotase_like"/>
    <property type="match status" value="1"/>
</dbReference>
<dbReference type="EC" id="5.1.3.3" evidence="5"/>
<dbReference type="InterPro" id="IPR047215">
    <property type="entry name" value="Galactose_mutarotase-like"/>
</dbReference>
<dbReference type="InterPro" id="IPR008183">
    <property type="entry name" value="Aldose_1/G6P_1-epimerase"/>
</dbReference>
<dbReference type="Proteomes" id="UP000315949">
    <property type="component" value="Unassembled WGS sequence"/>
</dbReference>
<sequence>MGGIRNFGRLDDGPAVGAYAIGDPAQVSAEILDLGGILARLRVPGERGAVDVVLGLPDARSYAVDPAYLGQLVGRYGNRIAGAAFVLDGRHYRLDANEGPNQLHGGATGFGRRLWSVASHSEEALSLSLRSPAGEGGYPGNLEVVATYRAEADGLSLVFEARCDAPTPFNPTHHPYFNLAGDRGVPAAAQWLQVPASHFLPVDAALIPLGGVAPVDGTPFDFRVARPLAGAAPHPQLEAGGGYDHCLVLDAARGFTAALYSPHSGVAMRLDADAPALQFYGGQGLARQHPGLGDGICLEPQDYPDAPNRPGFPPAILAPGQRYVRRIRYRFARPGRGRGWDEVARALRLDQPGLGSDDASPA</sequence>
<gene>
    <name evidence="9" type="ORF">FQY79_04285</name>
</gene>
<dbReference type="OrthoDB" id="9779408at2"/>
<evidence type="ECO:0000256" key="4">
    <source>
        <dbReference type="ARBA" id="ARBA00023277"/>
    </source>
</evidence>
<dbReference type="PANTHER" id="PTHR10091">
    <property type="entry name" value="ALDOSE-1-EPIMERASE"/>
    <property type="match status" value="1"/>
</dbReference>
<organism evidence="9 10">
    <name type="scientific">Luteimonas wenzhouensis</name>
    <dbReference type="NCBI Taxonomy" id="2599615"/>
    <lineage>
        <taxon>Bacteria</taxon>
        <taxon>Pseudomonadati</taxon>
        <taxon>Pseudomonadota</taxon>
        <taxon>Gammaproteobacteria</taxon>
        <taxon>Lysobacterales</taxon>
        <taxon>Lysobacteraceae</taxon>
        <taxon>Luteimonas</taxon>
    </lineage>
</organism>
<dbReference type="RefSeq" id="WP_146311146.1">
    <property type="nucleotide sequence ID" value="NZ_VOHE01000002.1"/>
</dbReference>
<evidence type="ECO:0000313" key="9">
    <source>
        <dbReference type="EMBL" id="TWT20563.1"/>
    </source>
</evidence>
<dbReference type="PANTHER" id="PTHR10091:SF0">
    <property type="entry name" value="GALACTOSE MUTAROTASE"/>
    <property type="match status" value="1"/>
</dbReference>
<proteinExistence type="inferred from homology"/>
<evidence type="ECO:0000256" key="1">
    <source>
        <dbReference type="ARBA" id="ARBA00005028"/>
    </source>
</evidence>
<accession>A0A5C5U2G8</accession>
<dbReference type="EMBL" id="VOHE01000002">
    <property type="protein sequence ID" value="TWT20563.1"/>
    <property type="molecule type" value="Genomic_DNA"/>
</dbReference>
<feature type="active site" description="Proton donor" evidence="6">
    <location>
        <position position="174"/>
    </location>
</feature>
<comment type="caution">
    <text evidence="9">The sequence shown here is derived from an EMBL/GenBank/DDBJ whole genome shotgun (WGS) entry which is preliminary data.</text>
</comment>
<dbReference type="InterPro" id="IPR015443">
    <property type="entry name" value="Aldose_1-epimerase"/>
</dbReference>
<dbReference type="Gene3D" id="2.70.98.10">
    <property type="match status" value="1"/>
</dbReference>
<comment type="pathway">
    <text evidence="1 5">Carbohydrate metabolism; hexose metabolism.</text>
</comment>
<feature type="binding site" evidence="7">
    <location>
        <position position="244"/>
    </location>
    <ligand>
        <name>beta-D-galactose</name>
        <dbReference type="ChEBI" id="CHEBI:27667"/>
    </ligand>
</feature>
<feature type="active site" description="Proton acceptor" evidence="6">
    <location>
        <position position="299"/>
    </location>
</feature>
<feature type="binding site" evidence="8">
    <location>
        <begin position="78"/>
        <end position="79"/>
    </location>
    <ligand>
        <name>beta-D-galactose</name>
        <dbReference type="ChEBI" id="CHEBI:27667"/>
    </ligand>
</feature>
<evidence type="ECO:0000313" key="10">
    <source>
        <dbReference type="Proteomes" id="UP000315949"/>
    </source>
</evidence>
<protein>
    <recommendedName>
        <fullName evidence="5">Aldose 1-epimerase</fullName>
        <ecNumber evidence="5">5.1.3.3</ecNumber>
    </recommendedName>
</protein>
<feature type="binding site" evidence="8">
    <location>
        <begin position="174"/>
        <end position="176"/>
    </location>
    <ligand>
        <name>beta-D-galactose</name>
        <dbReference type="ChEBI" id="CHEBI:27667"/>
    </ligand>
</feature>
<dbReference type="GO" id="GO:0004034">
    <property type="term" value="F:aldose 1-epimerase activity"/>
    <property type="evidence" value="ECO:0007669"/>
    <property type="project" value="UniProtKB-EC"/>
</dbReference>
<dbReference type="InterPro" id="IPR014718">
    <property type="entry name" value="GH-type_carb-bd"/>
</dbReference>
<evidence type="ECO:0000256" key="6">
    <source>
        <dbReference type="PIRSR" id="PIRSR005096-1"/>
    </source>
</evidence>
<keyword evidence="4 5" id="KW-0119">Carbohydrate metabolism</keyword>
<comment type="similarity">
    <text evidence="2 5">Belongs to the aldose epimerase family.</text>
</comment>
<dbReference type="AlphaFoldDB" id="A0A5C5U2G8"/>
<name>A0A5C5U2G8_9GAMM</name>
<dbReference type="PIRSF" id="PIRSF005096">
    <property type="entry name" value="GALM"/>
    <property type="match status" value="1"/>
</dbReference>